<keyword evidence="1" id="KW-0472">Membrane</keyword>
<protein>
    <submittedName>
        <fullName evidence="3">Uncharacterized protein</fullName>
    </submittedName>
</protein>
<keyword evidence="1" id="KW-0812">Transmembrane</keyword>
<reference evidence="3 4" key="1">
    <citation type="journal article" date="2014" name="BMC Genomics">
        <title>Comparative genomics of the major fungal agents of human and animal Sporotrichosis: Sporothrix schenckii and Sporothrix brasiliensis.</title>
        <authorList>
            <person name="Teixeira M.M."/>
            <person name="de Almeida L.G."/>
            <person name="Kubitschek-Barreira P."/>
            <person name="Alves F.L."/>
            <person name="Kioshima E.S."/>
            <person name="Abadio A.K."/>
            <person name="Fernandes L."/>
            <person name="Derengowski L.S."/>
            <person name="Ferreira K.S."/>
            <person name="Souza R.C."/>
            <person name="Ruiz J.C."/>
            <person name="de Andrade N.C."/>
            <person name="Paes H.C."/>
            <person name="Nicola A.M."/>
            <person name="Albuquerque P."/>
            <person name="Gerber A.L."/>
            <person name="Martins V.P."/>
            <person name="Peconick L.D."/>
            <person name="Neto A.V."/>
            <person name="Chaucanez C.B."/>
            <person name="Silva P.A."/>
            <person name="Cunha O.L."/>
            <person name="de Oliveira F.F."/>
            <person name="dos Santos T.C."/>
            <person name="Barros A.L."/>
            <person name="Soares M.A."/>
            <person name="de Oliveira L.M."/>
            <person name="Marini M.M."/>
            <person name="Villalobos-Duno H."/>
            <person name="Cunha M.M."/>
            <person name="de Hoog S."/>
            <person name="da Silveira J.F."/>
            <person name="Henrissat B."/>
            <person name="Nino-Vega G.A."/>
            <person name="Cisalpino P.S."/>
            <person name="Mora-Montes H.M."/>
            <person name="Almeida S.R."/>
            <person name="Stajich J.E."/>
            <person name="Lopes-Bezerra L.M."/>
            <person name="Vasconcelos A.T."/>
            <person name="Felipe M.S."/>
        </authorList>
    </citation>
    <scope>NUCLEOTIDE SEQUENCE [LARGE SCALE GENOMIC DNA]</scope>
    <source>
        <strain evidence="3 4">1099-18</strain>
    </source>
</reference>
<feature type="chain" id="PRO_5002455046" evidence="2">
    <location>
        <begin position="20"/>
        <end position="210"/>
    </location>
</feature>
<evidence type="ECO:0000256" key="2">
    <source>
        <dbReference type="SAM" id="SignalP"/>
    </source>
</evidence>
<feature type="transmembrane region" description="Helical" evidence="1">
    <location>
        <begin position="188"/>
        <end position="208"/>
    </location>
</feature>
<keyword evidence="2" id="KW-0732">Signal</keyword>
<reference evidence="3 4" key="2">
    <citation type="journal article" date="2015" name="Eukaryot. Cell">
        <title>Asexual propagation of a virulent clone complex in a human and feline outbreak of sporotrichosis.</title>
        <authorList>
            <person name="Teixeira Mde M."/>
            <person name="Rodrigues A.M."/>
            <person name="Tsui C.K."/>
            <person name="de Almeida L.G."/>
            <person name="Van Diepeningen A.D."/>
            <person name="van den Ende B.G."/>
            <person name="Fernandes G.F."/>
            <person name="Kano R."/>
            <person name="Hamelin R.C."/>
            <person name="Lopes-Bezerra L.M."/>
            <person name="Vasconcelos A.T."/>
            <person name="de Hoog S."/>
            <person name="de Camargo Z.P."/>
            <person name="Felipe M.S."/>
        </authorList>
    </citation>
    <scope>NUCLEOTIDE SEQUENCE [LARGE SCALE GENOMIC DNA]</scope>
    <source>
        <strain evidence="3 4">1099-18</strain>
    </source>
</reference>
<proteinExistence type="predicted"/>
<dbReference type="RefSeq" id="XP_016591030.1">
    <property type="nucleotide sequence ID" value="XM_016734646.1"/>
</dbReference>
<feature type="transmembrane region" description="Helical" evidence="1">
    <location>
        <begin position="119"/>
        <end position="151"/>
    </location>
</feature>
<dbReference type="GeneID" id="27669923"/>
<organism evidence="3 4">
    <name type="scientific">Sporothrix schenckii 1099-18</name>
    <dbReference type="NCBI Taxonomy" id="1397361"/>
    <lineage>
        <taxon>Eukaryota</taxon>
        <taxon>Fungi</taxon>
        <taxon>Dikarya</taxon>
        <taxon>Ascomycota</taxon>
        <taxon>Pezizomycotina</taxon>
        <taxon>Sordariomycetes</taxon>
        <taxon>Sordariomycetidae</taxon>
        <taxon>Ophiostomatales</taxon>
        <taxon>Ophiostomataceae</taxon>
        <taxon>Sporothrix</taxon>
    </lineage>
</organism>
<feature type="signal peptide" evidence="2">
    <location>
        <begin position="1"/>
        <end position="19"/>
    </location>
</feature>
<evidence type="ECO:0000313" key="4">
    <source>
        <dbReference type="Proteomes" id="UP000033710"/>
    </source>
</evidence>
<evidence type="ECO:0000256" key="1">
    <source>
        <dbReference type="SAM" id="Phobius"/>
    </source>
</evidence>
<feature type="transmembrane region" description="Helical" evidence="1">
    <location>
        <begin position="163"/>
        <end position="182"/>
    </location>
</feature>
<dbReference type="Proteomes" id="UP000033710">
    <property type="component" value="Unassembled WGS sequence"/>
</dbReference>
<dbReference type="AlphaFoldDB" id="A0A0F2MH01"/>
<dbReference type="EMBL" id="AXCR01000004">
    <property type="protein sequence ID" value="KJR88354.1"/>
    <property type="molecule type" value="Genomic_DNA"/>
</dbReference>
<name>A0A0F2MH01_SPOSC</name>
<sequence length="210" mass="22132">MTTLSLFTGPMAFLTAASSASDVSGLQTQKTSTHPEVAAQVTGASAAHPESFSMSINKATATPTPATTAATTTTHLPLSLRSSTLDIIYRCHSNTVYAWALAATAAKPAAWVVRHTARLLIILGTFLVATAQLCAVRCGQAVWLAFWWHLWACKPATRLRKKLYFEVALLFMGPSGNGVLLVVLWPGWLVLAAALWGLSVAVTPAAVAGA</sequence>
<dbReference type="KEGG" id="ssck:SPSK_07994"/>
<keyword evidence="1" id="KW-1133">Transmembrane helix</keyword>
<dbReference type="OrthoDB" id="10357939at2759"/>
<accession>A0A0F2MH01</accession>
<dbReference type="VEuPathDB" id="FungiDB:SPSK_07994"/>
<gene>
    <name evidence="3" type="ORF">SPSK_07994</name>
</gene>
<evidence type="ECO:0000313" key="3">
    <source>
        <dbReference type="EMBL" id="KJR88354.1"/>
    </source>
</evidence>
<comment type="caution">
    <text evidence="3">The sequence shown here is derived from an EMBL/GenBank/DDBJ whole genome shotgun (WGS) entry which is preliminary data.</text>
</comment>